<protein>
    <submittedName>
        <fullName evidence="2">Heterokaryon incompatibility protein-domain-containing protein</fullName>
    </submittedName>
</protein>
<evidence type="ECO:0000259" key="1">
    <source>
        <dbReference type="Pfam" id="PF06985"/>
    </source>
</evidence>
<name>A0AA39YIA4_9PEZI</name>
<accession>A0AA39YIA4</accession>
<dbReference type="AlphaFoldDB" id="A0AA39YIA4"/>
<organism evidence="2 3">
    <name type="scientific">Cercophora newfieldiana</name>
    <dbReference type="NCBI Taxonomy" id="92897"/>
    <lineage>
        <taxon>Eukaryota</taxon>
        <taxon>Fungi</taxon>
        <taxon>Dikarya</taxon>
        <taxon>Ascomycota</taxon>
        <taxon>Pezizomycotina</taxon>
        <taxon>Sordariomycetes</taxon>
        <taxon>Sordariomycetidae</taxon>
        <taxon>Sordariales</taxon>
        <taxon>Lasiosphaeriaceae</taxon>
        <taxon>Cercophora</taxon>
    </lineage>
</organism>
<proteinExistence type="predicted"/>
<feature type="domain" description="Heterokaryon incompatibility" evidence="1">
    <location>
        <begin position="225"/>
        <end position="390"/>
    </location>
</feature>
<dbReference type="Proteomes" id="UP001174936">
    <property type="component" value="Unassembled WGS sequence"/>
</dbReference>
<dbReference type="InterPro" id="IPR010730">
    <property type="entry name" value="HET"/>
</dbReference>
<evidence type="ECO:0000313" key="3">
    <source>
        <dbReference type="Proteomes" id="UP001174936"/>
    </source>
</evidence>
<gene>
    <name evidence="2" type="ORF">B0T16DRAFT_455453</name>
</gene>
<sequence>MEPQPAKLCARCQLLEFDDEKEGGEVALTPNGGEYLTLPTRWYTRDDDDPGFWVLKVPRDDIEADESMFTDTLPLLPGLESSAREGCEFCALLRNTILAQANDEKVDPAEGIRTYLSQETPCKFSMYWMWFNESVEKYGLPLGLLCLKNGPADSNVCIWLRTTPGHTTTNWADKDSITWSRRLIDWCSSAHGHATDSFRPKRLIDVQTSPARLVRSQTLDSPPDYAALSYCWGSETDAQSQLTLDSGEAESQFSQQIDEKRLPAVARDAIATTRSLSIPYLWVDALCIRQDQRSPGEDWEEHTGVMDRIYGNALVTIGALSSPSCQDTFLLPQSAVYINFRSTLRPQVAGLLKLEFVDALMNNRAGDHNTPQKQVLWTNTLEKWNMRGWSAMEQLSSTSLLAFGRRNLFFSCPSGSWYFGGPDMSFNSLMQYGLDRTRPALWREIVGWYSARTGRFHNRPLGFADITDTFPTISSLARSYAAEAKLSESDYVAGLWKSALPGDLLWTMNDPHTVTASTLASHLDLLDAKPYISPSWSWANRGKVSQALLDDEDGRPCSLKPEYDSVDTHVVLRGEDPLGAISYAELRVTGTVAPIPGRQMITVEKEEVTVTTNMNDYQPRIWVSVTPPGGHQWQFSLDWEPEGKSQDTRELRMLVLGSFEMSGGERGLAGLLIRAVDGEVRGHQQGDRYKRVGAFRSDDGEQPPGSMQRFLLGGTQDTVVVV</sequence>
<dbReference type="Pfam" id="PF06985">
    <property type="entry name" value="HET"/>
    <property type="match status" value="1"/>
</dbReference>
<comment type="caution">
    <text evidence="2">The sequence shown here is derived from an EMBL/GenBank/DDBJ whole genome shotgun (WGS) entry which is preliminary data.</text>
</comment>
<dbReference type="PANTHER" id="PTHR33112:SF16">
    <property type="entry name" value="HETEROKARYON INCOMPATIBILITY DOMAIN-CONTAINING PROTEIN"/>
    <property type="match status" value="1"/>
</dbReference>
<keyword evidence="3" id="KW-1185">Reference proteome</keyword>
<evidence type="ECO:0000313" key="2">
    <source>
        <dbReference type="EMBL" id="KAK0653143.1"/>
    </source>
</evidence>
<dbReference type="PANTHER" id="PTHR33112">
    <property type="entry name" value="DOMAIN PROTEIN, PUTATIVE-RELATED"/>
    <property type="match status" value="1"/>
</dbReference>
<reference evidence="2" key="1">
    <citation type="submission" date="2023-06" db="EMBL/GenBank/DDBJ databases">
        <title>Genome-scale phylogeny and comparative genomics of the fungal order Sordariales.</title>
        <authorList>
            <consortium name="Lawrence Berkeley National Laboratory"/>
            <person name="Hensen N."/>
            <person name="Bonometti L."/>
            <person name="Westerberg I."/>
            <person name="Brannstrom I.O."/>
            <person name="Guillou S."/>
            <person name="Cros-Aarteil S."/>
            <person name="Calhoun S."/>
            <person name="Haridas S."/>
            <person name="Kuo A."/>
            <person name="Mondo S."/>
            <person name="Pangilinan J."/>
            <person name="Riley R."/>
            <person name="Labutti K."/>
            <person name="Andreopoulos B."/>
            <person name="Lipzen A."/>
            <person name="Chen C."/>
            <person name="Yanf M."/>
            <person name="Daum C."/>
            <person name="Ng V."/>
            <person name="Clum A."/>
            <person name="Steindorff A."/>
            <person name="Ohm R."/>
            <person name="Martin F."/>
            <person name="Silar P."/>
            <person name="Natvig D."/>
            <person name="Lalanne C."/>
            <person name="Gautier V."/>
            <person name="Ament-Velasquez S.L."/>
            <person name="Kruys A."/>
            <person name="Hutchinson M.I."/>
            <person name="Powell A.J."/>
            <person name="Barry K."/>
            <person name="Miller A.N."/>
            <person name="Grigoriev I.V."/>
            <person name="Debuchy R."/>
            <person name="Gladieux P."/>
            <person name="Thoren M.H."/>
            <person name="Johannesson H."/>
        </authorList>
    </citation>
    <scope>NUCLEOTIDE SEQUENCE</scope>
    <source>
        <strain evidence="2">SMH2532-1</strain>
    </source>
</reference>
<dbReference type="EMBL" id="JAULSV010000002">
    <property type="protein sequence ID" value="KAK0653143.1"/>
    <property type="molecule type" value="Genomic_DNA"/>
</dbReference>